<dbReference type="GO" id="GO:0000155">
    <property type="term" value="F:phosphorelay sensor kinase activity"/>
    <property type="evidence" value="ECO:0007669"/>
    <property type="project" value="InterPro"/>
</dbReference>
<dbReference type="RefSeq" id="WP_106729382.1">
    <property type="nucleotide sequence ID" value="NZ_PXYG01000002.1"/>
</dbReference>
<dbReference type="PANTHER" id="PTHR43065">
    <property type="entry name" value="SENSOR HISTIDINE KINASE"/>
    <property type="match status" value="1"/>
</dbReference>
<proteinExistence type="predicted"/>
<comment type="caution">
    <text evidence="6">The sequence shown here is derived from an EMBL/GenBank/DDBJ whole genome shotgun (WGS) entry which is preliminary data.</text>
</comment>
<dbReference type="InterPro" id="IPR003594">
    <property type="entry name" value="HATPase_dom"/>
</dbReference>
<sequence>MISVNLMSPMPDTRWQTLLDADHLEQIIQAMPGGLLWVDGHGTVSRANTAALSLLGEPLLGISWVEVIARAFAPRPDDGFQVSLRNGRRVQLAISHLEGQPGQLIQLTDMTPTRTWAEQQGHAQRLAALGRMAATLAHQIRTPLSAAMLYGANLASPALNSAQRSQFQQRLMDRLTDIERQISDILLFARQDTSPLADELEVGELLAQTREAAAPLLAARGVALSCADDCRARILGNRNSIKSILLNLLENAAQADARRIHIDTELEQEQLLIRIRDDGKGMDETLTANIFTPFFTTRSQGTGLGLAAVASVLKAHQGSVSVSSQPGQGSCFSLRLPLLTRHHQGATS</sequence>
<dbReference type="OrthoDB" id="9776727at2"/>
<dbReference type="InterPro" id="IPR003661">
    <property type="entry name" value="HisK_dim/P_dom"/>
</dbReference>
<dbReference type="Gene3D" id="3.30.565.10">
    <property type="entry name" value="Histidine kinase-like ATPase, C-terminal domain"/>
    <property type="match status" value="1"/>
</dbReference>
<dbReference type="Proteomes" id="UP000240243">
    <property type="component" value="Unassembled WGS sequence"/>
</dbReference>
<organism evidence="6 7">
    <name type="scientific">Zobellella endophytica</name>
    <dbReference type="NCBI Taxonomy" id="2116700"/>
    <lineage>
        <taxon>Bacteria</taxon>
        <taxon>Pseudomonadati</taxon>
        <taxon>Pseudomonadota</taxon>
        <taxon>Gammaproteobacteria</taxon>
        <taxon>Aeromonadales</taxon>
        <taxon>Aeromonadaceae</taxon>
        <taxon>Zobellella</taxon>
    </lineage>
</organism>
<dbReference type="CDD" id="cd00082">
    <property type="entry name" value="HisKA"/>
    <property type="match status" value="1"/>
</dbReference>
<dbReference type="PANTHER" id="PTHR43065:SF29">
    <property type="entry name" value="SENSOR PROTEIN KINASE FLES"/>
    <property type="match status" value="1"/>
</dbReference>
<dbReference type="SMART" id="SM00091">
    <property type="entry name" value="PAS"/>
    <property type="match status" value="1"/>
</dbReference>
<dbReference type="InterPro" id="IPR000014">
    <property type="entry name" value="PAS"/>
</dbReference>
<dbReference type="PRINTS" id="PR00344">
    <property type="entry name" value="BCTRLSENSOR"/>
</dbReference>
<keyword evidence="7" id="KW-1185">Reference proteome</keyword>
<dbReference type="SMART" id="SM00387">
    <property type="entry name" value="HATPase_c"/>
    <property type="match status" value="1"/>
</dbReference>
<dbReference type="SUPFAM" id="SSF47384">
    <property type="entry name" value="Homodimeric domain of signal transducing histidine kinase"/>
    <property type="match status" value="1"/>
</dbReference>
<reference evidence="6 7" key="1">
    <citation type="submission" date="2018-03" db="EMBL/GenBank/DDBJ databases">
        <title>The draft genome of Zobellella sp. 59N8.</title>
        <authorList>
            <person name="Liu L."/>
            <person name="Li L."/>
            <person name="Zhang X."/>
            <person name="Liang L."/>
            <person name="Wang T."/>
        </authorList>
    </citation>
    <scope>NUCLEOTIDE SEQUENCE [LARGE SCALE GENOMIC DNA]</scope>
    <source>
        <strain evidence="6 7">59N8</strain>
    </source>
</reference>
<dbReference type="InterPro" id="IPR004358">
    <property type="entry name" value="Sig_transdc_His_kin-like_C"/>
</dbReference>
<feature type="domain" description="PAS" evidence="5">
    <location>
        <begin position="20"/>
        <end position="56"/>
    </location>
</feature>
<dbReference type="Pfam" id="PF13188">
    <property type="entry name" value="PAS_8"/>
    <property type="match status" value="1"/>
</dbReference>
<dbReference type="InterPro" id="IPR035965">
    <property type="entry name" value="PAS-like_dom_sf"/>
</dbReference>
<dbReference type="SUPFAM" id="SSF55785">
    <property type="entry name" value="PYP-like sensor domain (PAS domain)"/>
    <property type="match status" value="1"/>
</dbReference>
<evidence type="ECO:0000256" key="3">
    <source>
        <dbReference type="ARBA" id="ARBA00022553"/>
    </source>
</evidence>
<evidence type="ECO:0000259" key="4">
    <source>
        <dbReference type="PROSITE" id="PS50109"/>
    </source>
</evidence>
<keyword evidence="6" id="KW-0808">Transferase</keyword>
<dbReference type="AlphaFoldDB" id="A0A2P7R9B1"/>
<feature type="domain" description="Histidine kinase" evidence="4">
    <location>
        <begin position="135"/>
        <end position="340"/>
    </location>
</feature>
<evidence type="ECO:0000256" key="2">
    <source>
        <dbReference type="ARBA" id="ARBA00012438"/>
    </source>
</evidence>
<dbReference type="Pfam" id="PF00512">
    <property type="entry name" value="HisKA"/>
    <property type="match status" value="1"/>
</dbReference>
<evidence type="ECO:0000313" key="7">
    <source>
        <dbReference type="Proteomes" id="UP000240243"/>
    </source>
</evidence>
<protein>
    <recommendedName>
        <fullName evidence="2">histidine kinase</fullName>
        <ecNumber evidence="2">2.7.13.3</ecNumber>
    </recommendedName>
</protein>
<keyword evidence="6" id="KW-0418">Kinase</keyword>
<evidence type="ECO:0000313" key="6">
    <source>
        <dbReference type="EMBL" id="PSJ46773.1"/>
    </source>
</evidence>
<dbReference type="EC" id="2.7.13.3" evidence="2"/>
<comment type="catalytic activity">
    <reaction evidence="1">
        <text>ATP + protein L-histidine = ADP + protein N-phospho-L-histidine.</text>
        <dbReference type="EC" id="2.7.13.3"/>
    </reaction>
</comment>
<evidence type="ECO:0000256" key="1">
    <source>
        <dbReference type="ARBA" id="ARBA00000085"/>
    </source>
</evidence>
<dbReference type="PROSITE" id="PS50112">
    <property type="entry name" value="PAS"/>
    <property type="match status" value="1"/>
</dbReference>
<dbReference type="SMART" id="SM00388">
    <property type="entry name" value="HisKA"/>
    <property type="match status" value="1"/>
</dbReference>
<dbReference type="Pfam" id="PF02518">
    <property type="entry name" value="HATPase_c"/>
    <property type="match status" value="1"/>
</dbReference>
<dbReference type="InterPro" id="IPR005467">
    <property type="entry name" value="His_kinase_dom"/>
</dbReference>
<dbReference type="Gene3D" id="1.10.287.130">
    <property type="match status" value="1"/>
</dbReference>
<dbReference type="InterPro" id="IPR036097">
    <property type="entry name" value="HisK_dim/P_sf"/>
</dbReference>
<evidence type="ECO:0000259" key="5">
    <source>
        <dbReference type="PROSITE" id="PS50112"/>
    </source>
</evidence>
<accession>A0A2P7R9B1</accession>
<name>A0A2P7R9B1_9GAMM</name>
<keyword evidence="3" id="KW-0597">Phosphoprotein</keyword>
<dbReference type="InterPro" id="IPR036890">
    <property type="entry name" value="HATPase_C_sf"/>
</dbReference>
<dbReference type="EMBL" id="PXYG01000002">
    <property type="protein sequence ID" value="PSJ46773.1"/>
    <property type="molecule type" value="Genomic_DNA"/>
</dbReference>
<gene>
    <name evidence="6" type="ORF">C7H85_06400</name>
</gene>
<dbReference type="PROSITE" id="PS50109">
    <property type="entry name" value="HIS_KIN"/>
    <property type="match status" value="1"/>
</dbReference>
<dbReference type="SUPFAM" id="SSF55874">
    <property type="entry name" value="ATPase domain of HSP90 chaperone/DNA topoisomerase II/histidine kinase"/>
    <property type="match status" value="1"/>
</dbReference>